<evidence type="ECO:0008006" key="4">
    <source>
        <dbReference type="Google" id="ProtNLM"/>
    </source>
</evidence>
<name>A0A8E6B4V6_9BACT</name>
<proteinExistence type="predicted"/>
<reference evidence="2" key="1">
    <citation type="submission" date="2021-05" db="EMBL/GenBank/DDBJ databases">
        <title>Complete genome sequence of the cellulolytic planctomycete Telmatocola sphagniphila SP2T and characterization of the first cellulase from planctomycetes.</title>
        <authorList>
            <person name="Rakitin A.L."/>
            <person name="Beletsky A.V."/>
            <person name="Naumoff D.G."/>
            <person name="Kulichevskaya I.S."/>
            <person name="Mardanov A.V."/>
            <person name="Ravin N.V."/>
            <person name="Dedysh S.N."/>
        </authorList>
    </citation>
    <scope>NUCLEOTIDE SEQUENCE</scope>
    <source>
        <strain evidence="2">SP2T</strain>
    </source>
</reference>
<protein>
    <recommendedName>
        <fullName evidence="4">DUF3106 domain-containing protein</fullName>
    </recommendedName>
</protein>
<organism evidence="2 3">
    <name type="scientific">Telmatocola sphagniphila</name>
    <dbReference type="NCBI Taxonomy" id="1123043"/>
    <lineage>
        <taxon>Bacteria</taxon>
        <taxon>Pseudomonadati</taxon>
        <taxon>Planctomycetota</taxon>
        <taxon>Planctomycetia</taxon>
        <taxon>Gemmatales</taxon>
        <taxon>Gemmataceae</taxon>
    </lineage>
</organism>
<feature type="chain" id="PRO_5034718901" description="DUF3106 domain-containing protein" evidence="1">
    <location>
        <begin position="22"/>
        <end position="375"/>
    </location>
</feature>
<dbReference type="EMBL" id="CP074694">
    <property type="protein sequence ID" value="QVL32175.1"/>
    <property type="molecule type" value="Genomic_DNA"/>
</dbReference>
<evidence type="ECO:0000313" key="3">
    <source>
        <dbReference type="Proteomes" id="UP000676194"/>
    </source>
</evidence>
<dbReference type="AlphaFoldDB" id="A0A8E6B4V6"/>
<keyword evidence="1" id="KW-0732">Signal</keyword>
<feature type="signal peptide" evidence="1">
    <location>
        <begin position="1"/>
        <end position="21"/>
    </location>
</feature>
<evidence type="ECO:0000313" key="2">
    <source>
        <dbReference type="EMBL" id="QVL32175.1"/>
    </source>
</evidence>
<evidence type="ECO:0000256" key="1">
    <source>
        <dbReference type="SAM" id="SignalP"/>
    </source>
</evidence>
<dbReference type="Proteomes" id="UP000676194">
    <property type="component" value="Chromosome"/>
</dbReference>
<gene>
    <name evidence="2" type="ORF">KIH39_25620</name>
</gene>
<keyword evidence="3" id="KW-1185">Reference proteome</keyword>
<dbReference type="RefSeq" id="WP_213496878.1">
    <property type="nucleotide sequence ID" value="NZ_CP074694.1"/>
</dbReference>
<dbReference type="KEGG" id="tsph:KIH39_25620"/>
<accession>A0A8E6B4V6</accession>
<sequence>MRAWRILAAALALLVATEALPAPDTNSTAALNPLYLRQQLAIFQSLSPERQEQIRKLDKELFELPVAERQHLEKIMERYVSWLQQMPEKNRALITASNSEFRLAAIKEQKSREWLETLPKAHREEYEATTNAKDRLALLEKWKLEDESRKERWHFAQTHWSEAYMVAAIESMEANKQLWNSYVINLSNQVNFVQKNQLLELSKAASKGDEIQKYELVARLNMLSHRTLLPGPNDGVRFRVALPSKLLAMMEEVEKKDKTAKKSWKNDVEPYRGQWPEFAVAVSEYLKRTQITPPAPLVKATTKSEMPAEVKRFIEEEIETKKGTPEGKEALEMLRNAEGKWPEYPRAIMKIAEKNNLFVPGWMIPKLPVPKKDKK</sequence>